<keyword evidence="4" id="KW-0788">Thiol protease</keyword>
<dbReference type="Proteomes" id="UP000297703">
    <property type="component" value="Unassembled WGS sequence"/>
</dbReference>
<feature type="compositionally biased region" description="Polar residues" evidence="5">
    <location>
        <begin position="860"/>
        <end position="872"/>
    </location>
</feature>
<dbReference type="GO" id="GO:0006508">
    <property type="term" value="P:proteolysis"/>
    <property type="evidence" value="ECO:0007669"/>
    <property type="project" value="UniProtKB-KW"/>
</dbReference>
<reference evidence="7 8" key="1">
    <citation type="submission" date="2019-04" db="EMBL/GenBank/DDBJ databases">
        <title>Draft genome of the big-headed turtle Platysternon megacephalum.</title>
        <authorList>
            <person name="Gong S."/>
        </authorList>
    </citation>
    <scope>NUCLEOTIDE SEQUENCE [LARGE SCALE GENOMIC DNA]</scope>
    <source>
        <strain evidence="7">DO16091913</strain>
        <tissue evidence="7">Muscle</tissue>
    </source>
</reference>
<evidence type="ECO:0000256" key="4">
    <source>
        <dbReference type="ARBA" id="ARBA00022807"/>
    </source>
</evidence>
<comment type="caution">
    <text evidence="7">The sequence shown here is derived from an EMBL/GenBank/DDBJ whole genome shotgun (WGS) entry which is preliminary data.</text>
</comment>
<name>A0A4D9ETL7_9SAUR</name>
<feature type="compositionally biased region" description="Basic and acidic residues" evidence="5">
    <location>
        <begin position="879"/>
        <end position="890"/>
    </location>
</feature>
<feature type="region of interest" description="Disordered" evidence="5">
    <location>
        <begin position="269"/>
        <end position="455"/>
    </location>
</feature>
<evidence type="ECO:0000313" key="7">
    <source>
        <dbReference type="EMBL" id="TFK13909.1"/>
    </source>
</evidence>
<reference evidence="7 8" key="2">
    <citation type="submission" date="2019-04" db="EMBL/GenBank/DDBJ databases">
        <title>The genome sequence of big-headed turtle.</title>
        <authorList>
            <person name="Gong S."/>
        </authorList>
    </citation>
    <scope>NUCLEOTIDE SEQUENCE [LARGE SCALE GENOMIC DNA]</scope>
    <source>
        <strain evidence="7">DO16091913</strain>
        <tissue evidence="7">Muscle</tissue>
    </source>
</reference>
<feature type="region of interest" description="Disordered" evidence="5">
    <location>
        <begin position="1033"/>
        <end position="1077"/>
    </location>
</feature>
<feature type="region of interest" description="Disordered" evidence="5">
    <location>
        <begin position="205"/>
        <end position="243"/>
    </location>
</feature>
<feature type="domain" description="NlpC/P60" evidence="6">
    <location>
        <begin position="26"/>
        <end position="177"/>
    </location>
</feature>
<feature type="region of interest" description="Disordered" evidence="5">
    <location>
        <begin position="840"/>
        <end position="907"/>
    </location>
</feature>
<keyword evidence="2" id="KW-0645">Protease</keyword>
<feature type="compositionally biased region" description="Basic and acidic residues" evidence="5">
    <location>
        <begin position="221"/>
        <end position="236"/>
    </location>
</feature>
<dbReference type="InterPro" id="IPR000064">
    <property type="entry name" value="NLP_P60_dom"/>
</dbReference>
<feature type="compositionally biased region" description="Polar residues" evidence="5">
    <location>
        <begin position="891"/>
        <end position="907"/>
    </location>
</feature>
<feature type="compositionally biased region" description="Basic and acidic residues" evidence="5">
    <location>
        <begin position="274"/>
        <end position="284"/>
    </location>
</feature>
<dbReference type="SUPFAM" id="SSF54001">
    <property type="entry name" value="Cysteine proteinases"/>
    <property type="match status" value="1"/>
</dbReference>
<feature type="compositionally biased region" description="Polar residues" evidence="5">
    <location>
        <begin position="342"/>
        <end position="351"/>
    </location>
</feature>
<dbReference type="InterPro" id="IPR038765">
    <property type="entry name" value="Papain-like_cys_pep_sf"/>
</dbReference>
<dbReference type="AlphaFoldDB" id="A0A4D9ETL7"/>
<evidence type="ECO:0000256" key="2">
    <source>
        <dbReference type="ARBA" id="ARBA00022670"/>
    </source>
</evidence>
<dbReference type="GO" id="GO:0070737">
    <property type="term" value="F:protein-glycine ligase activity, elongating"/>
    <property type="evidence" value="ECO:0007669"/>
    <property type="project" value="TreeGrafter"/>
</dbReference>
<evidence type="ECO:0000256" key="1">
    <source>
        <dbReference type="ARBA" id="ARBA00007074"/>
    </source>
</evidence>
<accession>A0A4D9ETL7</accession>
<organism evidence="7 8">
    <name type="scientific">Platysternon megacephalum</name>
    <name type="common">big-headed turtle</name>
    <dbReference type="NCBI Taxonomy" id="55544"/>
    <lineage>
        <taxon>Eukaryota</taxon>
        <taxon>Metazoa</taxon>
        <taxon>Chordata</taxon>
        <taxon>Craniata</taxon>
        <taxon>Vertebrata</taxon>
        <taxon>Euteleostomi</taxon>
        <taxon>Archelosauria</taxon>
        <taxon>Testudinata</taxon>
        <taxon>Testudines</taxon>
        <taxon>Cryptodira</taxon>
        <taxon>Durocryptodira</taxon>
        <taxon>Testudinoidea</taxon>
        <taxon>Platysternidae</taxon>
        <taxon>Platysternon</taxon>
    </lineage>
</organism>
<dbReference type="Pfam" id="PF03133">
    <property type="entry name" value="TTL"/>
    <property type="match status" value="1"/>
</dbReference>
<dbReference type="GO" id="GO:0008234">
    <property type="term" value="F:cysteine-type peptidase activity"/>
    <property type="evidence" value="ECO:0007669"/>
    <property type="project" value="UniProtKB-KW"/>
</dbReference>
<evidence type="ECO:0000256" key="3">
    <source>
        <dbReference type="ARBA" id="ARBA00022801"/>
    </source>
</evidence>
<feature type="compositionally biased region" description="Polar residues" evidence="5">
    <location>
        <begin position="372"/>
        <end position="383"/>
    </location>
</feature>
<dbReference type="OrthoDB" id="202825at2759"/>
<protein>
    <submittedName>
        <fullName evidence="7">Sodium/hydrogen exchanger 1</fullName>
    </submittedName>
</protein>
<evidence type="ECO:0000313" key="8">
    <source>
        <dbReference type="Proteomes" id="UP000297703"/>
    </source>
</evidence>
<dbReference type="STRING" id="55544.A0A4D9ETL7"/>
<dbReference type="InterPro" id="IPR027752">
    <property type="entry name" value="TTLL10"/>
</dbReference>
<dbReference type="PANTHER" id="PTHR46810">
    <property type="entry name" value="INACTIVE POLYGLYCYLASE TTLL10"/>
    <property type="match status" value="1"/>
</dbReference>
<keyword evidence="8" id="KW-1185">Reference proteome</keyword>
<dbReference type="InterPro" id="IPR004344">
    <property type="entry name" value="TTL/TTLL_fam"/>
</dbReference>
<keyword evidence="3" id="KW-0378">Hydrolase</keyword>
<dbReference type="PROSITE" id="PS51221">
    <property type="entry name" value="TTL"/>
    <property type="match status" value="1"/>
</dbReference>
<dbReference type="PANTHER" id="PTHR46810:SF1">
    <property type="entry name" value="INACTIVE POLYGLYCYLASE TTLL10"/>
    <property type="match status" value="1"/>
</dbReference>
<evidence type="ECO:0000256" key="5">
    <source>
        <dbReference type="SAM" id="MobiDB-lite"/>
    </source>
</evidence>
<feature type="compositionally biased region" description="Acidic residues" evidence="5">
    <location>
        <begin position="210"/>
        <end position="220"/>
    </location>
</feature>
<dbReference type="Gene3D" id="3.90.1720.10">
    <property type="entry name" value="endopeptidase domain like (from Nostoc punctiforme)"/>
    <property type="match status" value="1"/>
</dbReference>
<dbReference type="PROSITE" id="PS51935">
    <property type="entry name" value="NLPC_P60"/>
    <property type="match status" value="1"/>
</dbReference>
<feature type="compositionally biased region" description="Low complexity" evidence="5">
    <location>
        <begin position="406"/>
        <end position="418"/>
    </location>
</feature>
<feature type="compositionally biased region" description="Basic and acidic residues" evidence="5">
    <location>
        <begin position="438"/>
        <end position="452"/>
    </location>
</feature>
<feature type="compositionally biased region" description="Polar residues" evidence="5">
    <location>
        <begin position="286"/>
        <end position="314"/>
    </location>
</feature>
<sequence>MQEELQMLRGKKLSIQSRLQDPDYRWQLRMKFLEQAKSYIGVPYAKKYHQPGTPEYESPLFLDCCGLIRRVVHDLKSEFGFCIGRGNQAYQYDTLPITLPSEEHMKPGDLIFISGTYFDPGRRRQFHDIVHVEIWLGSGERSLGARWKRGRLQIFDSYRFVSPSYGDMEYHFKSIETWLQGTCVSHCPEHKWASVRELPGRKSVFYPEAEQQEPADDDGGGMEKEGEMQLKNEDTAPRSQGMAQDIMSRTRLRENTHIIAVDLQGIPRTGTNVTREDEVERGLDTEASNNRGQSPASMLLESNLTKPDLESSNCAHPDGNLGQDKGSEKAQEPKTATKVASEASQANYSKENSIDLKPSQIIHDSGVIAENAPSSSKLNSKGTLATRKRKKGTKSMTKEGAKQLVGSSSADTAASGASEVELVDEAKSKGNKTNHKTKAPEVDQPEDKKLEEPQSSGPFFYIGGANGAGLVSVYCRSKGWQRIHDNKREDYKLKWCETKSRETYYNFKEGEQLLYQIPNNKVLTTKIGLLSNLREYERVMNKISKNLNAKILKMEDFFPESFRLDIKDEREAFFELYKDTQIWICKPTSSNQGRGIFLLKNQAGVNLLQAKLQSIEEDPLYKKVPYKAPQARIVQRYIQKPLLLEGKKFDVRSYLLIACTVPYVLFFGHGYVRLTCTHYDATSDDLTAHLTNQYMQKKNPLYSQLKEETVWRMERFNSYVNDQFRQAKGLPKDWVLTVFTKRMQQIMMQCFLAVKSKLECKLGYFDLIGCDFLIDEDFKVWLLEMNANPALHTNCAVLQDIIPTVVNGTLDLALEIFNKSLKGQRILPLQTQGHFVLLHNGGTSEAGPRSSKTRNALGISRNQRSLTESTSHLARHSPKAAEKPPKKPSDSGENTISPPQKVSQRTVLTMPQVQITDIHRIYTCHPFKPTARSGQVSSTCSQYIIRPLTFSVEGSLAKHSTDDGSEKDMASTIVPTAAASKETAYGVWLQQTFGIKSPTSTKEDLAFTCSQMVSLHLQSKVSGSSPCLGGHSKPLCQPLTHPTAKETPSTSDSKAAAVSQGAEPPPDDQKKVSHRGS</sequence>
<dbReference type="SUPFAM" id="SSF56059">
    <property type="entry name" value="Glutathione synthetase ATP-binding domain-like"/>
    <property type="match status" value="1"/>
</dbReference>
<dbReference type="EMBL" id="QXTE01000014">
    <property type="protein sequence ID" value="TFK13909.1"/>
    <property type="molecule type" value="Genomic_DNA"/>
</dbReference>
<proteinExistence type="inferred from homology"/>
<dbReference type="Gene3D" id="3.30.470.20">
    <property type="entry name" value="ATP-grasp fold, B domain"/>
    <property type="match status" value="1"/>
</dbReference>
<comment type="similarity">
    <text evidence="1">Belongs to the peptidase C40 family.</text>
</comment>
<gene>
    <name evidence="7" type="ORF">DR999_PMT02939</name>
</gene>
<evidence type="ECO:0000259" key="6">
    <source>
        <dbReference type="PROSITE" id="PS51935"/>
    </source>
</evidence>